<organism evidence="2 3">
    <name type="scientific">Colletotrichum lupini</name>
    <dbReference type="NCBI Taxonomy" id="145971"/>
    <lineage>
        <taxon>Eukaryota</taxon>
        <taxon>Fungi</taxon>
        <taxon>Dikarya</taxon>
        <taxon>Ascomycota</taxon>
        <taxon>Pezizomycotina</taxon>
        <taxon>Sordariomycetes</taxon>
        <taxon>Hypocreomycetidae</taxon>
        <taxon>Glomerellales</taxon>
        <taxon>Glomerellaceae</taxon>
        <taxon>Colletotrichum</taxon>
        <taxon>Colletotrichum acutatum species complex</taxon>
    </lineage>
</organism>
<dbReference type="AlphaFoldDB" id="A0A9Q8SVJ7"/>
<gene>
    <name evidence="2" type="ORF">CLUP02_09734</name>
</gene>
<dbReference type="Proteomes" id="UP000830671">
    <property type="component" value="Chromosome 5"/>
</dbReference>
<dbReference type="GeneID" id="73343722"/>
<dbReference type="KEGG" id="clup:CLUP02_09734"/>
<protein>
    <submittedName>
        <fullName evidence="2">Uncharacterized protein</fullName>
    </submittedName>
</protein>
<accession>A0A9Q8SVJ7</accession>
<evidence type="ECO:0000256" key="1">
    <source>
        <dbReference type="SAM" id="MobiDB-lite"/>
    </source>
</evidence>
<name>A0A9Q8SVJ7_9PEZI</name>
<sequence>MRTTDKYVQCEMRIRPKPVARGLEPKQGKERGSESIALLLLNLLLSHSKFPTGSCPACTWKDTRYVLQHSSVSGPPMHLPSSNRSSDTPFILSPTNHGLTCSTTISHGPSVLDQQQPPINTRPYDLSQPEPVAPDDLRTHPFPFRRPKSCTFRISADNETMKSHRTSAETIVILIASEPSVQGTRGKWALSSPWRFRKALVIEKESIETVRPASAPLLNGWAAFHRPATGNPVLDPDSAPGPSVIPAASIPLPLPGLSTPKTSQSYPLAPGSHARRKTPKDPDRSPGSAMPLHRASNICTPKQSKNRCKKRTFWHNLSNARRIAALTPFTRHPDRHNHALGPATTECRVSALFGYRLWTASVGNIHVTTYDSVVPVLHDTEFPSPRTIASKAG</sequence>
<feature type="region of interest" description="Disordered" evidence="1">
    <location>
        <begin position="255"/>
        <end position="294"/>
    </location>
</feature>
<dbReference type="EMBL" id="CP019477">
    <property type="protein sequence ID" value="UQC84238.1"/>
    <property type="molecule type" value="Genomic_DNA"/>
</dbReference>
<proteinExistence type="predicted"/>
<dbReference type="RefSeq" id="XP_049145856.1">
    <property type="nucleotide sequence ID" value="XM_049288712.1"/>
</dbReference>
<keyword evidence="3" id="KW-1185">Reference proteome</keyword>
<evidence type="ECO:0000313" key="2">
    <source>
        <dbReference type="EMBL" id="UQC84238.1"/>
    </source>
</evidence>
<reference evidence="2" key="1">
    <citation type="journal article" date="2021" name="Mol. Plant Microbe Interact.">
        <title>Complete Genome Sequence of the Plant-Pathogenic Fungus Colletotrichum lupini.</title>
        <authorList>
            <person name="Baroncelli R."/>
            <person name="Pensec F."/>
            <person name="Da Lio D."/>
            <person name="Boufleur T."/>
            <person name="Vicente I."/>
            <person name="Sarrocco S."/>
            <person name="Picot A."/>
            <person name="Baraldi E."/>
            <person name="Sukno S."/>
            <person name="Thon M."/>
            <person name="Le Floch G."/>
        </authorList>
    </citation>
    <scope>NUCLEOTIDE SEQUENCE</scope>
    <source>
        <strain evidence="2">IMI 504893</strain>
    </source>
</reference>
<evidence type="ECO:0000313" key="3">
    <source>
        <dbReference type="Proteomes" id="UP000830671"/>
    </source>
</evidence>